<proteinExistence type="predicted"/>
<dbReference type="EMBL" id="GIFC01010668">
    <property type="protein sequence ID" value="MXU92751.1"/>
    <property type="molecule type" value="Transcribed_RNA"/>
</dbReference>
<sequence>MARIRFHLLVQQTLCLPHILDGACVVLISTMGEIQPGNVHASLHHVNQHRHILRSRADGAYDARESHERRRLVDVQVAQVLEQGVGVDGVHLGRLGHFLRHGCFFYQQISVERSNGSYQRLLPNVVSDHCPASCPTR</sequence>
<keyword evidence="1" id="KW-0732">Signal</keyword>
<organism evidence="2">
    <name type="scientific">Ixodes ricinus</name>
    <name type="common">Common tick</name>
    <name type="synonym">Acarus ricinus</name>
    <dbReference type="NCBI Taxonomy" id="34613"/>
    <lineage>
        <taxon>Eukaryota</taxon>
        <taxon>Metazoa</taxon>
        <taxon>Ecdysozoa</taxon>
        <taxon>Arthropoda</taxon>
        <taxon>Chelicerata</taxon>
        <taxon>Arachnida</taxon>
        <taxon>Acari</taxon>
        <taxon>Parasitiformes</taxon>
        <taxon>Ixodida</taxon>
        <taxon>Ixodoidea</taxon>
        <taxon>Ixodidae</taxon>
        <taxon>Ixodinae</taxon>
        <taxon>Ixodes</taxon>
    </lineage>
</organism>
<protein>
    <submittedName>
        <fullName evidence="2">Putative secreted protein</fullName>
    </submittedName>
</protein>
<evidence type="ECO:0000313" key="2">
    <source>
        <dbReference type="EMBL" id="MXU92751.1"/>
    </source>
</evidence>
<feature type="signal peptide" evidence="1">
    <location>
        <begin position="1"/>
        <end position="22"/>
    </location>
</feature>
<name>A0A6B0UTA1_IXORI</name>
<evidence type="ECO:0000256" key="1">
    <source>
        <dbReference type="SAM" id="SignalP"/>
    </source>
</evidence>
<dbReference type="AlphaFoldDB" id="A0A6B0UTA1"/>
<feature type="chain" id="PRO_5025473756" evidence="1">
    <location>
        <begin position="23"/>
        <end position="137"/>
    </location>
</feature>
<accession>A0A6B0UTA1</accession>
<reference evidence="2" key="1">
    <citation type="submission" date="2019-12" db="EMBL/GenBank/DDBJ databases">
        <title>An insight into the sialome of adult female Ixodes ricinus ticks feeding for 6 days.</title>
        <authorList>
            <person name="Perner J."/>
            <person name="Ribeiro J.M.C."/>
        </authorList>
    </citation>
    <scope>NUCLEOTIDE SEQUENCE</scope>
    <source>
        <strain evidence="2">Semi-engorged</strain>
        <tissue evidence="2">Salivary glands</tissue>
    </source>
</reference>